<reference evidence="1 2" key="1">
    <citation type="submission" date="2019-09" db="EMBL/GenBank/DDBJ databases">
        <title>Reversal of blaTEM antimicrobial resistance by CRISPR-Cas9 in clinical E. coli and other Enterobacteriaceae strains.</title>
        <authorList>
            <person name="Tagliaferri T."/>
            <person name="Guimaraes N."/>
            <person name="Pereira M."/>
            <person name="Felicori L."/>
            <person name="Horz H.-P."/>
            <person name="Santos S."/>
            <person name="Mendes T."/>
        </authorList>
    </citation>
    <scope>NUCLEOTIDE SEQUENCE [LARGE SCALE GENOMIC DNA]</scope>
    <source>
        <strain evidence="1 2">E2_blaTEM_MG</strain>
    </source>
</reference>
<sequence>RHGIAVPVSDVVVPLLAAGSEGPG</sequence>
<name>A0A6L3XZM0_9ENTR</name>
<comment type="caution">
    <text evidence="1">The sequence shown here is derived from an EMBL/GenBank/DDBJ whole genome shotgun (WGS) entry which is preliminary data.</text>
</comment>
<feature type="non-terminal residue" evidence="1">
    <location>
        <position position="1"/>
    </location>
</feature>
<dbReference type="AlphaFoldDB" id="A0A6L3XZM0"/>
<organism evidence="1 2">
    <name type="scientific">Enterobacter hormaechei</name>
    <dbReference type="NCBI Taxonomy" id="158836"/>
    <lineage>
        <taxon>Bacteria</taxon>
        <taxon>Pseudomonadati</taxon>
        <taxon>Pseudomonadota</taxon>
        <taxon>Gammaproteobacteria</taxon>
        <taxon>Enterobacterales</taxon>
        <taxon>Enterobacteriaceae</taxon>
        <taxon>Enterobacter</taxon>
        <taxon>Enterobacter cloacae complex</taxon>
    </lineage>
</organism>
<evidence type="ECO:0000313" key="1">
    <source>
        <dbReference type="EMBL" id="KAB2527981.1"/>
    </source>
</evidence>
<dbReference type="Proteomes" id="UP000476281">
    <property type="component" value="Unassembled WGS sequence"/>
</dbReference>
<proteinExistence type="predicted"/>
<evidence type="ECO:0000313" key="2">
    <source>
        <dbReference type="Proteomes" id="UP000476281"/>
    </source>
</evidence>
<dbReference type="EMBL" id="WBSZ01000141">
    <property type="protein sequence ID" value="KAB2527981.1"/>
    <property type="molecule type" value="Genomic_DNA"/>
</dbReference>
<gene>
    <name evidence="1" type="ORF">F9C29_07020</name>
</gene>
<protein>
    <submittedName>
        <fullName evidence="1">2-dehydropantoate 2-reductase</fullName>
    </submittedName>
</protein>
<accession>A0A6L3XZM0</accession>